<accession>A0A0H3KW52</accession>
<dbReference type="HOGENOM" id="CLU_092206_1_0_6"/>
<dbReference type="PANTHER" id="PTHR33639">
    <property type="entry name" value="THIOL-DISULFIDE OXIDOREDUCTASE DCC"/>
    <property type="match status" value="1"/>
</dbReference>
<dbReference type="Proteomes" id="UP000006690">
    <property type="component" value="Chromosome"/>
</dbReference>
<dbReference type="GO" id="GO:0015035">
    <property type="term" value="F:protein-disulfide reductase activity"/>
    <property type="evidence" value="ECO:0007669"/>
    <property type="project" value="InterPro"/>
</dbReference>
<dbReference type="KEGG" id="paj:PAJ_1198"/>
<evidence type="ECO:0008006" key="3">
    <source>
        <dbReference type="Google" id="ProtNLM"/>
    </source>
</evidence>
<proteinExistence type="predicted"/>
<evidence type="ECO:0000313" key="2">
    <source>
        <dbReference type="Proteomes" id="UP000006690"/>
    </source>
</evidence>
<evidence type="ECO:0000313" key="1">
    <source>
        <dbReference type="EMBL" id="BAK11278.1"/>
    </source>
</evidence>
<name>A0A0H3KW52_PANAA</name>
<reference evidence="2" key="1">
    <citation type="journal article" date="2012" name="Appl. Microbiol. Biotechnol.">
        <title>The complete genome sequence of Pantoea ananatis AJ13355, an organism with great biotechnological potential.</title>
        <authorList>
            <person name="Hara Y."/>
            <person name="Kadotani N."/>
            <person name="Izui H."/>
            <person name="Katashkina J.I."/>
            <person name="Kuvaeva T.M."/>
            <person name="Andreeva I.G."/>
            <person name="Golubeva L.I."/>
            <person name="Malko D.B."/>
            <person name="Makeev V.J."/>
            <person name="Mashko S.V."/>
            <person name="Kozlov Y.I."/>
        </authorList>
    </citation>
    <scope>NUCLEOTIDE SEQUENCE [LARGE SCALE GENOMIC DNA]</scope>
    <source>
        <strain evidence="2">AJ13355</strain>
    </source>
</reference>
<dbReference type="AlphaFoldDB" id="A0A0H3KW52"/>
<gene>
    <name evidence="1" type="primary">yuxK</name>
    <name evidence="1" type="ordered locus">PAJ_1198</name>
</gene>
<dbReference type="EMBL" id="AP012032">
    <property type="protein sequence ID" value="BAK11278.1"/>
    <property type="molecule type" value="Genomic_DNA"/>
</dbReference>
<dbReference type="PATRIC" id="fig|932677.3.peg.1389"/>
<protein>
    <recommendedName>
        <fullName evidence="3">YuxK</fullName>
    </recommendedName>
</protein>
<dbReference type="Pfam" id="PF04134">
    <property type="entry name" value="DCC1-like"/>
    <property type="match status" value="1"/>
</dbReference>
<dbReference type="InterPro" id="IPR007263">
    <property type="entry name" value="DCC1-like"/>
</dbReference>
<dbReference type="eggNOG" id="COG3011">
    <property type="taxonomic scope" value="Bacteria"/>
</dbReference>
<organism evidence="1 2">
    <name type="scientific">Pantoea ananatis (strain AJ13355)</name>
    <dbReference type="NCBI Taxonomy" id="932677"/>
    <lineage>
        <taxon>Bacteria</taxon>
        <taxon>Pseudomonadati</taxon>
        <taxon>Pseudomonadota</taxon>
        <taxon>Gammaproteobacteria</taxon>
        <taxon>Enterobacterales</taxon>
        <taxon>Erwiniaceae</taxon>
        <taxon>Pantoea</taxon>
    </lineage>
</organism>
<dbReference type="InterPro" id="IPR052927">
    <property type="entry name" value="DCC_oxidoreductase"/>
</dbReference>
<dbReference type="PANTHER" id="PTHR33639:SF2">
    <property type="entry name" value="DUF393 DOMAIN-CONTAINING PROTEIN"/>
    <property type="match status" value="1"/>
</dbReference>
<sequence>MKQRKSSMPQPPYLQAGESVVLYDGVCKLCTGWVRFLLRHRLARQVRFASVQSEQGKGLLKWAGLPEDNINTIVYIRNDGHWLRAQAVLRVMQQLPLPWRALSVLRAFPDPISNFFYNGIALNRYRLFGRHTLEQAITADYPGRFLSSPPDSGANQVKSAIM</sequence>